<reference evidence="3" key="1">
    <citation type="submission" date="2019-07" db="EMBL/GenBank/DDBJ databases">
        <title>Bacillus alkalisoli sp. nov. isolated from saline soil.</title>
        <authorList>
            <person name="Sun J.-Q."/>
            <person name="Xu L."/>
        </authorList>
    </citation>
    <scope>NUCLEOTIDE SEQUENCE [LARGE SCALE GENOMIC DNA]</scope>
    <source>
        <strain evidence="3">M4U3P1</strain>
    </source>
</reference>
<feature type="transmembrane region" description="Helical" evidence="1">
    <location>
        <begin position="70"/>
        <end position="94"/>
    </location>
</feature>
<feature type="transmembrane region" description="Helical" evidence="1">
    <location>
        <begin position="6"/>
        <end position="22"/>
    </location>
</feature>
<name>A0A859FJM9_9BACI</name>
<keyword evidence="3" id="KW-1185">Reference proteome</keyword>
<gene>
    <name evidence="2" type="ORF">FLK61_41125</name>
</gene>
<dbReference type="AlphaFoldDB" id="A0A859FJM9"/>
<evidence type="ECO:0000313" key="3">
    <source>
        <dbReference type="Proteomes" id="UP000318138"/>
    </source>
</evidence>
<protein>
    <submittedName>
        <fullName evidence="2">Uncharacterized protein</fullName>
    </submittedName>
</protein>
<organism evidence="2 3">
    <name type="scientific">Paenalkalicoccus suaedae</name>
    <dbReference type="NCBI Taxonomy" id="2592382"/>
    <lineage>
        <taxon>Bacteria</taxon>
        <taxon>Bacillati</taxon>
        <taxon>Bacillota</taxon>
        <taxon>Bacilli</taxon>
        <taxon>Bacillales</taxon>
        <taxon>Bacillaceae</taxon>
        <taxon>Paenalkalicoccus</taxon>
    </lineage>
</organism>
<dbReference type="EMBL" id="CP041372">
    <property type="protein sequence ID" value="QKS72999.1"/>
    <property type="molecule type" value="Genomic_DNA"/>
</dbReference>
<proteinExistence type="predicted"/>
<keyword evidence="1" id="KW-0472">Membrane</keyword>
<dbReference type="KEGG" id="psua:FLK61_41125"/>
<keyword evidence="1" id="KW-1133">Transmembrane helix</keyword>
<evidence type="ECO:0000313" key="2">
    <source>
        <dbReference type="EMBL" id="QKS72999.1"/>
    </source>
</evidence>
<accession>A0A859FJM9</accession>
<sequence length="98" mass="11044">MISYVLLASILLIPLILYLFLSRKVAATLTPSRLISWGLVISIVVPFLLFEVTTRIWLEFFLQSIFLFPALLLYASTIIAGISMVLTGIISHFINRSK</sequence>
<feature type="transmembrane region" description="Helical" evidence="1">
    <location>
        <begin position="34"/>
        <end position="58"/>
    </location>
</feature>
<evidence type="ECO:0000256" key="1">
    <source>
        <dbReference type="SAM" id="Phobius"/>
    </source>
</evidence>
<dbReference type="Proteomes" id="UP000318138">
    <property type="component" value="Chromosome"/>
</dbReference>
<keyword evidence="1" id="KW-0812">Transmembrane</keyword>